<dbReference type="EMBL" id="AEPO01000010">
    <property type="protein sequence ID" value="EFU63441.1"/>
    <property type="molecule type" value="Genomic_DNA"/>
</dbReference>
<protein>
    <submittedName>
        <fullName evidence="1">Uncharacterized protein</fullName>
    </submittedName>
</protein>
<name>E6KKE9_STROR</name>
<organism evidence="1 2">
    <name type="scientific">Streptococcus oralis ATCC 49296</name>
    <dbReference type="NCBI Taxonomy" id="888049"/>
    <lineage>
        <taxon>Bacteria</taxon>
        <taxon>Bacillati</taxon>
        <taxon>Bacillota</taxon>
        <taxon>Bacilli</taxon>
        <taxon>Lactobacillales</taxon>
        <taxon>Streptococcaceae</taxon>
        <taxon>Streptococcus</taxon>
    </lineage>
</organism>
<proteinExistence type="predicted"/>
<comment type="caution">
    <text evidence="1">The sequence shown here is derived from an EMBL/GenBank/DDBJ whole genome shotgun (WGS) entry which is preliminary data.</text>
</comment>
<accession>E6KKE9</accession>
<dbReference type="HOGENOM" id="CLU_2686311_0_0_9"/>
<gene>
    <name evidence="1" type="ORF">HMPREF8578_0714</name>
</gene>
<dbReference type="Proteomes" id="UP000004500">
    <property type="component" value="Unassembled WGS sequence"/>
</dbReference>
<sequence length="74" mass="8478">MAQIKDGWHKVHEEDVYVENGKVIRGVTKDSNNSEVTCYPYEYSEDHGCWINISGEVTLPSYRAGYKKGTMCMK</sequence>
<reference evidence="1 2" key="1">
    <citation type="submission" date="2010-11" db="EMBL/GenBank/DDBJ databases">
        <authorList>
            <person name="Muzny D."/>
            <person name="Qin X."/>
            <person name="Deng J."/>
            <person name="Jiang H."/>
            <person name="Liu Y."/>
            <person name="Qu J."/>
            <person name="Song X.-Z."/>
            <person name="Zhang L."/>
            <person name="Thornton R."/>
            <person name="Coyle M."/>
            <person name="Francisco L."/>
            <person name="Jackson L."/>
            <person name="Javaid M."/>
            <person name="Korchina V."/>
            <person name="Kovar C."/>
            <person name="Mata R."/>
            <person name="Mathew T."/>
            <person name="Ngo R."/>
            <person name="Nguyen L."/>
            <person name="Nguyen N."/>
            <person name="Okwuonu G."/>
            <person name="Ongeri F."/>
            <person name="Pham C."/>
            <person name="Simmons D."/>
            <person name="Wilczek-Boney K."/>
            <person name="Hale W."/>
            <person name="Jakkamsetti A."/>
            <person name="Pham P."/>
            <person name="Ruth R."/>
            <person name="San Lucas F."/>
            <person name="Warren J."/>
            <person name="Zhang J."/>
            <person name="Zhao Z."/>
            <person name="Zhou C."/>
            <person name="Zhu D."/>
            <person name="Lee S."/>
            <person name="Bess C."/>
            <person name="Blankenburg K."/>
            <person name="Forbes L."/>
            <person name="Fu Q."/>
            <person name="Gubbala S."/>
            <person name="Hirani K."/>
            <person name="Jayaseelan J.C."/>
            <person name="Lara F."/>
            <person name="Munidasa M."/>
            <person name="Palculict T."/>
            <person name="Patil S."/>
            <person name="Pu L.-L."/>
            <person name="Saada N."/>
            <person name="Tang L."/>
            <person name="Weissenberger G."/>
            <person name="Zhu Y."/>
            <person name="Hemphill L."/>
            <person name="Shang Y."/>
            <person name="Youmans B."/>
            <person name="Ayvaz T."/>
            <person name="Ross M."/>
            <person name="Santibanez J."/>
            <person name="Aqrawi P."/>
            <person name="Gross S."/>
            <person name="Joshi V."/>
            <person name="Fowler G."/>
            <person name="Nazareth L."/>
            <person name="Reid J."/>
            <person name="Worley K."/>
            <person name="Petrosino J."/>
            <person name="Highlander S."/>
            <person name="Gibbs R."/>
        </authorList>
    </citation>
    <scope>NUCLEOTIDE SEQUENCE [LARGE SCALE GENOMIC DNA]</scope>
    <source>
        <strain evidence="1 2">ATCC 49296</strain>
    </source>
</reference>
<evidence type="ECO:0000313" key="2">
    <source>
        <dbReference type="Proteomes" id="UP000004500"/>
    </source>
</evidence>
<dbReference type="RefSeq" id="WP_000057238.1">
    <property type="nucleotide sequence ID" value="NZ_GL622183.1"/>
</dbReference>
<dbReference type="AlphaFoldDB" id="E6KKE9"/>
<evidence type="ECO:0000313" key="1">
    <source>
        <dbReference type="EMBL" id="EFU63441.1"/>
    </source>
</evidence>